<reference evidence="1" key="1">
    <citation type="submission" date="2020-03" db="EMBL/GenBank/DDBJ databases">
        <title>The deep terrestrial virosphere.</title>
        <authorList>
            <person name="Holmfeldt K."/>
            <person name="Nilsson E."/>
            <person name="Simone D."/>
            <person name="Lopez-Fernandez M."/>
            <person name="Wu X."/>
            <person name="de Brujin I."/>
            <person name="Lundin D."/>
            <person name="Andersson A."/>
            <person name="Bertilsson S."/>
            <person name="Dopson M."/>
        </authorList>
    </citation>
    <scope>NUCLEOTIDE SEQUENCE</scope>
    <source>
        <strain evidence="1">MM415B00738</strain>
    </source>
</reference>
<dbReference type="Gene3D" id="3.40.50.2000">
    <property type="entry name" value="Glycogen Phosphorylase B"/>
    <property type="match status" value="1"/>
</dbReference>
<dbReference type="AlphaFoldDB" id="A0A6M3J0C7"/>
<name>A0A6M3J0C7_9ZZZZ</name>
<organism evidence="1">
    <name type="scientific">viral metagenome</name>
    <dbReference type="NCBI Taxonomy" id="1070528"/>
    <lineage>
        <taxon>unclassified sequences</taxon>
        <taxon>metagenomes</taxon>
        <taxon>organismal metagenomes</taxon>
    </lineage>
</organism>
<sequence>MKGKIRITWIQDFNIFGEGSGAEMNDKTMFINGLKRGIDLTLVNPESPLPKNKAIISNYTNFPFSTLNTALDQGAVFFLHDYTFCKWRLFFPGQDKCKICEHALKHLKLFQKAKGLIFLSPLHKEVYLEQFPSLKKMPSAIIPSAIDTSLFPVPSTCLKDAALTINTLLSFKGRANIIKYIEEHNELSFTIAGHNPDDISIPKNAKFVGLQKYEDLPKLFAAHEYYVELPKTPQPFNRSCAEARLAGCKIITNNLMGAASYTEFQDRTAFKDIIDAAPKDFWSFIQEVL</sequence>
<gene>
    <name evidence="1" type="ORF">MM415B00738_0005</name>
</gene>
<dbReference type="GO" id="GO:0016740">
    <property type="term" value="F:transferase activity"/>
    <property type="evidence" value="ECO:0007669"/>
    <property type="project" value="UniProtKB-KW"/>
</dbReference>
<accession>A0A6M3J0C7</accession>
<keyword evidence="1" id="KW-0808">Transferase</keyword>
<dbReference type="EMBL" id="MT141479">
    <property type="protein sequence ID" value="QJA62717.1"/>
    <property type="molecule type" value="Genomic_DNA"/>
</dbReference>
<evidence type="ECO:0000313" key="1">
    <source>
        <dbReference type="EMBL" id="QJA62717.1"/>
    </source>
</evidence>
<protein>
    <submittedName>
        <fullName evidence="1">Putative glycosyltransferase</fullName>
    </submittedName>
</protein>
<dbReference type="SUPFAM" id="SSF53756">
    <property type="entry name" value="UDP-Glycosyltransferase/glycogen phosphorylase"/>
    <property type="match status" value="1"/>
</dbReference>
<proteinExistence type="predicted"/>